<gene>
    <name evidence="2" type="ORF">FA09DRAFT_82079</name>
</gene>
<dbReference type="AlphaFoldDB" id="A0A316Z938"/>
<dbReference type="Proteomes" id="UP000245946">
    <property type="component" value="Unassembled WGS sequence"/>
</dbReference>
<organism evidence="2 3">
    <name type="scientific">Tilletiopsis washingtonensis</name>
    <dbReference type="NCBI Taxonomy" id="58919"/>
    <lineage>
        <taxon>Eukaryota</taxon>
        <taxon>Fungi</taxon>
        <taxon>Dikarya</taxon>
        <taxon>Basidiomycota</taxon>
        <taxon>Ustilaginomycotina</taxon>
        <taxon>Exobasidiomycetes</taxon>
        <taxon>Entylomatales</taxon>
        <taxon>Entylomatales incertae sedis</taxon>
        <taxon>Tilletiopsis</taxon>
    </lineage>
</organism>
<evidence type="ECO:0000313" key="2">
    <source>
        <dbReference type="EMBL" id="PWN96683.1"/>
    </source>
</evidence>
<keyword evidence="3" id="KW-1185">Reference proteome</keyword>
<dbReference type="EMBL" id="KZ819298">
    <property type="protein sequence ID" value="PWN96683.1"/>
    <property type="molecule type" value="Genomic_DNA"/>
</dbReference>
<dbReference type="RefSeq" id="XP_025596962.1">
    <property type="nucleotide sequence ID" value="XM_025745853.1"/>
</dbReference>
<evidence type="ECO:0000313" key="3">
    <source>
        <dbReference type="Proteomes" id="UP000245946"/>
    </source>
</evidence>
<sequence length="218" mass="24343">MVKELQAALQHGIDVGVASNTKYTRQIGRGATPHVTAKGMEPRVRTAKILSGRMYERMAEARVIQPEVRPLPTLDIVELYKLPGRRRQDSLSEQDFCRSIEASYAQARHCASHLRYGLRASNARETAARSALRALELEVLAAREALRECRRAVVAEAVRVGETQLLPRAEKHGGREDEVEQGARRRLREVLKQCNELGRAADVPPEDEDGAGWDLLMA</sequence>
<feature type="region of interest" description="Disordered" evidence="1">
    <location>
        <begin position="198"/>
        <end position="218"/>
    </location>
</feature>
<reference evidence="2 3" key="1">
    <citation type="journal article" date="2018" name="Mol. Biol. Evol.">
        <title>Broad Genomic Sampling Reveals a Smut Pathogenic Ancestry of the Fungal Clade Ustilaginomycotina.</title>
        <authorList>
            <person name="Kijpornyongpan T."/>
            <person name="Mondo S.J."/>
            <person name="Barry K."/>
            <person name="Sandor L."/>
            <person name="Lee J."/>
            <person name="Lipzen A."/>
            <person name="Pangilinan J."/>
            <person name="LaButti K."/>
            <person name="Hainaut M."/>
            <person name="Henrissat B."/>
            <person name="Grigoriev I.V."/>
            <person name="Spatafora J.W."/>
            <person name="Aime M.C."/>
        </authorList>
    </citation>
    <scope>NUCLEOTIDE SEQUENCE [LARGE SCALE GENOMIC DNA]</scope>
    <source>
        <strain evidence="2 3">MCA 4186</strain>
    </source>
</reference>
<name>A0A316Z938_9BASI</name>
<evidence type="ECO:0000256" key="1">
    <source>
        <dbReference type="SAM" id="MobiDB-lite"/>
    </source>
</evidence>
<dbReference type="OrthoDB" id="2562743at2759"/>
<accession>A0A316Z938</accession>
<proteinExistence type="predicted"/>
<dbReference type="STRING" id="58919.A0A316Z938"/>
<protein>
    <submittedName>
        <fullName evidence="2">Uncharacterized protein</fullName>
    </submittedName>
</protein>
<dbReference type="GeneID" id="37273397"/>